<feature type="transmembrane region" description="Helical" evidence="8">
    <location>
        <begin position="208"/>
        <end position="227"/>
    </location>
</feature>
<dbReference type="CDD" id="cd06853">
    <property type="entry name" value="GT_WecA_like"/>
    <property type="match status" value="1"/>
</dbReference>
<keyword evidence="2" id="KW-1003">Cell membrane</keyword>
<comment type="caution">
    <text evidence="9">The sequence shown here is derived from an EMBL/GenBank/DDBJ whole genome shotgun (WGS) entry which is preliminary data.</text>
</comment>
<keyword evidence="6 8" id="KW-0472">Membrane</keyword>
<comment type="cofactor">
    <cofactor evidence="7">
        <name>Mg(2+)</name>
        <dbReference type="ChEBI" id="CHEBI:18420"/>
    </cofactor>
</comment>
<evidence type="ECO:0000256" key="1">
    <source>
        <dbReference type="ARBA" id="ARBA00004651"/>
    </source>
</evidence>
<keyword evidence="7" id="KW-0479">Metal-binding</keyword>
<dbReference type="InterPro" id="IPR018480">
    <property type="entry name" value="PNAcMuramoyl-5peptid_Trfase_CS"/>
</dbReference>
<dbReference type="PANTHER" id="PTHR22926">
    <property type="entry name" value="PHOSPHO-N-ACETYLMURAMOYL-PENTAPEPTIDE-TRANSFERASE"/>
    <property type="match status" value="1"/>
</dbReference>
<feature type="transmembrane region" description="Helical" evidence="8">
    <location>
        <begin position="46"/>
        <end position="66"/>
    </location>
</feature>
<dbReference type="PANTHER" id="PTHR22926:SF3">
    <property type="entry name" value="UNDECAPRENYL-PHOSPHATE ALPHA-N-ACETYLGLUCOSAMINYL 1-PHOSPHATE TRANSFERASE"/>
    <property type="match status" value="1"/>
</dbReference>
<reference evidence="9 10" key="1">
    <citation type="submission" date="2019-05" db="EMBL/GenBank/DDBJ databases">
        <title>Arcobacter sp. nov., isolated from sea sediment.</title>
        <authorList>
            <person name="Kim W."/>
        </authorList>
    </citation>
    <scope>NUCLEOTIDE SEQUENCE [LARGE SCALE GENOMIC DNA]</scope>
    <source>
        <strain evidence="9 10">CAU 1517</strain>
    </source>
</reference>
<protein>
    <submittedName>
        <fullName evidence="9">Undecaprenyl/decaprenyl-phosphate alpha-N-acetylglucosaminyl 1-phosphate transferase</fullName>
    </submittedName>
</protein>
<evidence type="ECO:0000256" key="4">
    <source>
        <dbReference type="ARBA" id="ARBA00022692"/>
    </source>
</evidence>
<dbReference type="PROSITE" id="PS01348">
    <property type="entry name" value="MRAY_2"/>
    <property type="match status" value="1"/>
</dbReference>
<feature type="transmembrane region" description="Helical" evidence="8">
    <location>
        <begin position="159"/>
        <end position="177"/>
    </location>
</feature>
<proteinExistence type="predicted"/>
<sequence length="357" mass="39762">MIDGKLLIYSIMIVAVTFYLIKYFITIAPKLGLVDIPNERSSHKRVTPRGAGVVIGFVFFISIFLIDTSFALEHLNALVAIFIVYLCGIIDDQKGLSSKVKFLFIIVSSIIISLDGYVISSIGTFLGHDIELSFLAIPFTIFAVVGLTNGLNLTDGLDGLAGGISAVILTTILIVGIQNDDKTLIIIPTIVLSILAGFLLLNWNPAKVFMGDSGSLFLGFTISFLAIKALSYVTPTAALFLVAIPVLDTMIVIRRRLQRGKSPFSADKNHMHHILYKMKRNVKFTVSTIIMIQGVFALIFLQITNSSDILNVILFLLLYLIFFNLFDPRTRRRHKKKKKKEELKEVTYVELLKRENA</sequence>
<comment type="subcellular location">
    <subcellularLocation>
        <location evidence="1">Cell membrane</location>
        <topology evidence="1">Multi-pass membrane protein</topology>
    </subcellularLocation>
</comment>
<accession>A0A5R8XYL6</accession>
<dbReference type="RefSeq" id="WP_138153066.1">
    <property type="nucleotide sequence ID" value="NZ_VANU01000005.1"/>
</dbReference>
<feature type="transmembrane region" description="Helical" evidence="8">
    <location>
        <begin position="102"/>
        <end position="126"/>
    </location>
</feature>
<keyword evidence="3 9" id="KW-0808">Transferase</keyword>
<keyword evidence="4 8" id="KW-0812">Transmembrane</keyword>
<evidence type="ECO:0000256" key="5">
    <source>
        <dbReference type="ARBA" id="ARBA00022989"/>
    </source>
</evidence>
<dbReference type="GO" id="GO:0009103">
    <property type="term" value="P:lipopolysaccharide biosynthetic process"/>
    <property type="evidence" value="ECO:0007669"/>
    <property type="project" value="TreeGrafter"/>
</dbReference>
<keyword evidence="5 8" id="KW-1133">Transmembrane helix</keyword>
<dbReference type="GO" id="GO:0044038">
    <property type="term" value="P:cell wall macromolecule biosynthetic process"/>
    <property type="evidence" value="ECO:0007669"/>
    <property type="project" value="TreeGrafter"/>
</dbReference>
<dbReference type="InterPro" id="IPR000715">
    <property type="entry name" value="Glycosyl_transferase_4"/>
</dbReference>
<dbReference type="OrthoDB" id="9783652at2"/>
<feature type="binding site" evidence="7">
    <location>
        <position position="212"/>
    </location>
    <ligand>
        <name>Mg(2+)</name>
        <dbReference type="ChEBI" id="CHEBI:18420"/>
    </ligand>
</feature>
<keyword evidence="7" id="KW-0460">Magnesium</keyword>
<dbReference type="GO" id="GO:0071555">
    <property type="term" value="P:cell wall organization"/>
    <property type="evidence" value="ECO:0007669"/>
    <property type="project" value="TreeGrafter"/>
</dbReference>
<evidence type="ECO:0000313" key="10">
    <source>
        <dbReference type="Proteomes" id="UP000308901"/>
    </source>
</evidence>
<feature type="transmembrane region" description="Helical" evidence="8">
    <location>
        <begin position="132"/>
        <end position="152"/>
    </location>
</feature>
<feature type="transmembrane region" description="Helical" evidence="8">
    <location>
        <begin position="183"/>
        <end position="201"/>
    </location>
</feature>
<feature type="transmembrane region" description="Helical" evidence="8">
    <location>
        <begin position="72"/>
        <end position="90"/>
    </location>
</feature>
<evidence type="ECO:0000256" key="6">
    <source>
        <dbReference type="ARBA" id="ARBA00023136"/>
    </source>
</evidence>
<evidence type="ECO:0000256" key="8">
    <source>
        <dbReference type="SAM" id="Phobius"/>
    </source>
</evidence>
<organism evidence="9 10">
    <name type="scientific">Arcobacter arenosus</name>
    <dbReference type="NCBI Taxonomy" id="2576037"/>
    <lineage>
        <taxon>Bacteria</taxon>
        <taxon>Pseudomonadati</taxon>
        <taxon>Campylobacterota</taxon>
        <taxon>Epsilonproteobacteria</taxon>
        <taxon>Campylobacterales</taxon>
        <taxon>Arcobacteraceae</taxon>
        <taxon>Arcobacter</taxon>
    </lineage>
</organism>
<feature type="transmembrane region" description="Helical" evidence="8">
    <location>
        <begin position="6"/>
        <end position="25"/>
    </location>
</feature>
<dbReference type="GO" id="GO:0005886">
    <property type="term" value="C:plasma membrane"/>
    <property type="evidence" value="ECO:0007669"/>
    <property type="project" value="UniProtKB-SubCell"/>
</dbReference>
<gene>
    <name evidence="9" type="ORF">FDK22_11220</name>
</gene>
<evidence type="ECO:0000256" key="2">
    <source>
        <dbReference type="ARBA" id="ARBA00022475"/>
    </source>
</evidence>
<evidence type="ECO:0000313" key="9">
    <source>
        <dbReference type="EMBL" id="TLP36813.1"/>
    </source>
</evidence>
<name>A0A5R8XYL6_9BACT</name>
<dbReference type="GO" id="GO:0046872">
    <property type="term" value="F:metal ion binding"/>
    <property type="evidence" value="ECO:0007669"/>
    <property type="project" value="UniProtKB-KW"/>
</dbReference>
<dbReference type="Proteomes" id="UP000308901">
    <property type="component" value="Unassembled WGS sequence"/>
</dbReference>
<feature type="transmembrane region" description="Helical" evidence="8">
    <location>
        <begin position="284"/>
        <end position="303"/>
    </location>
</feature>
<dbReference type="GO" id="GO:0016780">
    <property type="term" value="F:phosphotransferase activity, for other substituted phosphate groups"/>
    <property type="evidence" value="ECO:0007669"/>
    <property type="project" value="InterPro"/>
</dbReference>
<evidence type="ECO:0000256" key="3">
    <source>
        <dbReference type="ARBA" id="ARBA00022679"/>
    </source>
</evidence>
<dbReference type="EMBL" id="VANU01000005">
    <property type="protein sequence ID" value="TLP36813.1"/>
    <property type="molecule type" value="Genomic_DNA"/>
</dbReference>
<dbReference type="AlphaFoldDB" id="A0A5R8XYL6"/>
<keyword evidence="10" id="KW-1185">Reference proteome</keyword>
<dbReference type="Pfam" id="PF00953">
    <property type="entry name" value="Glycos_transf_4"/>
    <property type="match status" value="1"/>
</dbReference>
<feature type="binding site" evidence="7">
    <location>
        <position position="152"/>
    </location>
    <ligand>
        <name>Mg(2+)</name>
        <dbReference type="ChEBI" id="CHEBI:18420"/>
    </ligand>
</feature>
<evidence type="ECO:0000256" key="7">
    <source>
        <dbReference type="PIRSR" id="PIRSR600715-1"/>
    </source>
</evidence>
<feature type="transmembrane region" description="Helical" evidence="8">
    <location>
        <begin position="309"/>
        <end position="326"/>
    </location>
</feature>